<proteinExistence type="predicted"/>
<dbReference type="PANTHER" id="PTHR33531">
    <property type="entry name" value="RUBRERYTHRIN SUBFAMILY"/>
    <property type="match status" value="1"/>
</dbReference>
<dbReference type="OrthoDB" id="100171at2157"/>
<sequence>MNELEALALALEVEKAELNFYIKLAKRAKDERARKMFLFLAGQEAEHWDIFEEKFVEKLVEECELPAVDKAMLEKLVPGTDGESLSEVDAVKIGMEQEKLTWEFYEGAAKEAEHEAVRRVFEELAKVEKAHYELLKAQYDAVMKTGIWMDYQDFSLEVD</sequence>
<dbReference type="RefSeq" id="WP_088862544.1">
    <property type="nucleotide sequence ID" value="NZ_CP014854.1"/>
</dbReference>
<dbReference type="KEGG" id="tce:A3L02_02870"/>
<protein>
    <submittedName>
        <fullName evidence="2">Rubrerythrin</fullName>
    </submittedName>
</protein>
<dbReference type="EMBL" id="CP014854">
    <property type="protein sequence ID" value="ASI98585.1"/>
    <property type="molecule type" value="Genomic_DNA"/>
</dbReference>
<dbReference type="GO" id="GO:0046872">
    <property type="term" value="F:metal ion binding"/>
    <property type="evidence" value="ECO:0007669"/>
    <property type="project" value="InterPro"/>
</dbReference>
<evidence type="ECO:0000313" key="2">
    <source>
        <dbReference type="EMBL" id="ASI98585.1"/>
    </source>
</evidence>
<dbReference type="PANTHER" id="PTHR33531:SF10">
    <property type="entry name" value="BLR7895 PROTEIN"/>
    <property type="match status" value="1"/>
</dbReference>
<gene>
    <name evidence="2" type="ORF">A3L02_02870</name>
</gene>
<dbReference type="Gene3D" id="1.20.1260.10">
    <property type="match status" value="1"/>
</dbReference>
<feature type="domain" description="Rubrerythrin diiron-binding" evidence="1">
    <location>
        <begin position="5"/>
        <end position="138"/>
    </location>
</feature>
<organism evidence="2 3">
    <name type="scientific">Thermococcus celer Vu 13 = JCM 8558</name>
    <dbReference type="NCBI Taxonomy" id="1293037"/>
    <lineage>
        <taxon>Archaea</taxon>
        <taxon>Methanobacteriati</taxon>
        <taxon>Methanobacteriota</taxon>
        <taxon>Thermococci</taxon>
        <taxon>Thermococcales</taxon>
        <taxon>Thermococcaceae</taxon>
        <taxon>Thermococcus</taxon>
    </lineage>
</organism>
<dbReference type="CDD" id="cd01045">
    <property type="entry name" value="Ferritin_like_AB"/>
    <property type="match status" value="1"/>
</dbReference>
<evidence type="ECO:0000313" key="3">
    <source>
        <dbReference type="Proteomes" id="UP000197156"/>
    </source>
</evidence>
<dbReference type="SUPFAM" id="SSF47240">
    <property type="entry name" value="Ferritin-like"/>
    <property type="match status" value="1"/>
</dbReference>
<dbReference type="InterPro" id="IPR009078">
    <property type="entry name" value="Ferritin-like_SF"/>
</dbReference>
<keyword evidence="3" id="KW-1185">Reference proteome</keyword>
<accession>A0A218P0Z1</accession>
<name>A0A218P0Z1_THECE</name>
<dbReference type="Pfam" id="PF02915">
    <property type="entry name" value="Rubrerythrin"/>
    <property type="match status" value="1"/>
</dbReference>
<dbReference type="Proteomes" id="UP000197156">
    <property type="component" value="Chromosome"/>
</dbReference>
<reference evidence="2 3" key="1">
    <citation type="submission" date="2016-03" db="EMBL/GenBank/DDBJ databases">
        <title>Complete genome sequence of Thermococcus celer.</title>
        <authorList>
            <person name="Oger P.M."/>
        </authorList>
    </citation>
    <scope>NUCLEOTIDE SEQUENCE [LARGE SCALE GENOMIC DNA]</scope>
    <source>
        <strain evidence="2 3">Vu 13</strain>
    </source>
</reference>
<dbReference type="InterPro" id="IPR003251">
    <property type="entry name" value="Rr_diiron-bd_dom"/>
</dbReference>
<dbReference type="GO" id="GO:0016491">
    <property type="term" value="F:oxidoreductase activity"/>
    <property type="evidence" value="ECO:0007669"/>
    <property type="project" value="InterPro"/>
</dbReference>
<dbReference type="AlphaFoldDB" id="A0A218P0Z1"/>
<dbReference type="InterPro" id="IPR012347">
    <property type="entry name" value="Ferritin-like"/>
</dbReference>
<dbReference type="GeneID" id="33323664"/>
<evidence type="ECO:0000259" key="1">
    <source>
        <dbReference type="Pfam" id="PF02915"/>
    </source>
</evidence>